<dbReference type="InterPro" id="IPR011763">
    <property type="entry name" value="COA_CT_C"/>
</dbReference>
<dbReference type="NCBIfam" id="NF004344">
    <property type="entry name" value="PRK05724.1"/>
    <property type="match status" value="1"/>
</dbReference>
<dbReference type="EMBL" id="PDKD01000004">
    <property type="protein sequence ID" value="RXJ92242.1"/>
    <property type="molecule type" value="Genomic_DNA"/>
</dbReference>
<comment type="subcellular location">
    <subcellularLocation>
        <location evidence="10">Cytoplasm</location>
    </subcellularLocation>
</comment>
<evidence type="ECO:0000313" key="13">
    <source>
        <dbReference type="EMBL" id="RXJ92242.1"/>
    </source>
</evidence>
<dbReference type="Proteomes" id="UP000254504">
    <property type="component" value="Chromosome"/>
</dbReference>
<dbReference type="PRINTS" id="PR01069">
    <property type="entry name" value="ACCCTRFRASEA"/>
</dbReference>
<name>A0AAD0QLK7_9BACT</name>
<proteinExistence type="inferred from homology"/>
<keyword evidence="7 10" id="KW-0443">Lipid metabolism</keyword>
<keyword evidence="3 10" id="KW-0808">Transferase</keyword>
<evidence type="ECO:0000256" key="10">
    <source>
        <dbReference type="HAMAP-Rule" id="MF_00823"/>
    </source>
</evidence>
<dbReference type="EMBL" id="CP031367">
    <property type="protein sequence ID" value="AXK49566.1"/>
    <property type="molecule type" value="Genomic_DNA"/>
</dbReference>
<evidence type="ECO:0000256" key="7">
    <source>
        <dbReference type="ARBA" id="ARBA00023098"/>
    </source>
</evidence>
<comment type="similarity">
    <text evidence="10">Belongs to the AccA family.</text>
</comment>
<dbReference type="GO" id="GO:0005524">
    <property type="term" value="F:ATP binding"/>
    <property type="evidence" value="ECO:0007669"/>
    <property type="project" value="UniProtKB-KW"/>
</dbReference>
<comment type="subunit">
    <text evidence="10">Acetyl-CoA carboxylase is a heterohexamer composed of biotin carboxyl carrier protein (AccB), biotin carboxylase (AccC) and two subunits each of ACCase subunit alpha (AccA) and ACCase subunit beta (AccD).</text>
</comment>
<evidence type="ECO:0000256" key="3">
    <source>
        <dbReference type="ARBA" id="ARBA00022679"/>
    </source>
</evidence>
<accession>A0AAD0QLK7</accession>
<evidence type="ECO:0000313" key="12">
    <source>
        <dbReference type="EMBL" id="AXK49566.1"/>
    </source>
</evidence>
<evidence type="ECO:0000256" key="6">
    <source>
        <dbReference type="ARBA" id="ARBA00022840"/>
    </source>
</evidence>
<sequence>MATYLEFEEKIKKIEDDIIIAKTRADEPAVEILNKKLDKEVEKTFKNLNDYQKLQLARHPDRPYALDYINALLSNAYEIHGDRHFVDDSAIVCYLGFIGEQQTLIIGEQKGRGTKEKLKRNFGMPSPEGYRKALRAAQMAEKFQIPILMLVDTPGAYPGLGAEERNQSEAIAKNLYEFANLTTPTVSVVIGEGGSGGALAISIADKLAMMRYSVYAVISPEGCSAILWNDPTKVETAAQALKITAENLKHQNLIDDIVNEPLIGAHRKKDEAVMALKEYFLDSIEELKQLTPKERQEKKYQKIMNLGSFSE</sequence>
<keyword evidence="4 10" id="KW-0547">Nucleotide-binding</keyword>
<dbReference type="Pfam" id="PF03255">
    <property type="entry name" value="ACCA"/>
    <property type="match status" value="1"/>
</dbReference>
<evidence type="ECO:0000256" key="8">
    <source>
        <dbReference type="ARBA" id="ARBA00023160"/>
    </source>
</evidence>
<keyword evidence="6 10" id="KW-0067">ATP-binding</keyword>
<dbReference type="GO" id="GO:0016743">
    <property type="term" value="F:carboxyl- or carbamoyltransferase activity"/>
    <property type="evidence" value="ECO:0007669"/>
    <property type="project" value="UniProtKB-UniRule"/>
</dbReference>
<evidence type="ECO:0000256" key="4">
    <source>
        <dbReference type="ARBA" id="ARBA00022741"/>
    </source>
</evidence>
<dbReference type="HAMAP" id="MF_00823">
    <property type="entry name" value="AcetylCoA_CT_alpha"/>
    <property type="match status" value="1"/>
</dbReference>
<dbReference type="NCBIfam" id="NF041504">
    <property type="entry name" value="AccA_sub"/>
    <property type="match status" value="1"/>
</dbReference>
<evidence type="ECO:0000256" key="5">
    <source>
        <dbReference type="ARBA" id="ARBA00022832"/>
    </source>
</evidence>
<evidence type="ECO:0000256" key="2">
    <source>
        <dbReference type="ARBA" id="ARBA00022516"/>
    </source>
</evidence>
<keyword evidence="15" id="KW-1185">Reference proteome</keyword>
<dbReference type="GO" id="GO:0003989">
    <property type="term" value="F:acetyl-CoA carboxylase activity"/>
    <property type="evidence" value="ECO:0007669"/>
    <property type="project" value="InterPro"/>
</dbReference>
<keyword evidence="5 10" id="KW-0276">Fatty acid metabolism</keyword>
<reference evidence="12 14" key="2">
    <citation type="submission" date="2018-07" db="EMBL/GenBank/DDBJ databases">
        <title>Complete genome of the Arcobacter trophiarum type strain LMG 25534.</title>
        <authorList>
            <person name="Miller W.G."/>
            <person name="Yee E."/>
        </authorList>
    </citation>
    <scope>NUCLEOTIDE SEQUENCE [LARGE SCALE GENOMIC DNA]</scope>
    <source>
        <strain evidence="12 14">LMG 25534</strain>
    </source>
</reference>
<dbReference type="GO" id="GO:2001295">
    <property type="term" value="P:malonyl-CoA biosynthetic process"/>
    <property type="evidence" value="ECO:0007669"/>
    <property type="project" value="UniProtKB-UniRule"/>
</dbReference>
<dbReference type="InterPro" id="IPR029045">
    <property type="entry name" value="ClpP/crotonase-like_dom_sf"/>
</dbReference>
<dbReference type="NCBIfam" id="TIGR00513">
    <property type="entry name" value="accA"/>
    <property type="match status" value="1"/>
</dbReference>
<evidence type="ECO:0000313" key="14">
    <source>
        <dbReference type="Proteomes" id="UP000254504"/>
    </source>
</evidence>
<evidence type="ECO:0000256" key="9">
    <source>
        <dbReference type="ARBA" id="ARBA00049152"/>
    </source>
</evidence>
<comment type="function">
    <text evidence="10">Component of the acetyl coenzyme A carboxylase (ACC) complex. First, biotin carboxylase catalyzes the carboxylation of biotin on its carrier protein (BCCP) and then the CO(2) group is transferred by the carboxyltransferase to acetyl-CoA to form malonyl-CoA.</text>
</comment>
<comment type="pathway">
    <text evidence="1 10">Lipid metabolism; malonyl-CoA biosynthesis; malonyl-CoA from acetyl-CoA: step 1/1.</text>
</comment>
<dbReference type="Proteomes" id="UP000289132">
    <property type="component" value="Unassembled WGS sequence"/>
</dbReference>
<comment type="catalytic activity">
    <reaction evidence="9 10">
        <text>N(6)-carboxybiotinyl-L-lysyl-[protein] + acetyl-CoA = N(6)-biotinyl-L-lysyl-[protein] + malonyl-CoA</text>
        <dbReference type="Rhea" id="RHEA:54728"/>
        <dbReference type="Rhea" id="RHEA-COMP:10505"/>
        <dbReference type="Rhea" id="RHEA-COMP:10506"/>
        <dbReference type="ChEBI" id="CHEBI:57288"/>
        <dbReference type="ChEBI" id="CHEBI:57384"/>
        <dbReference type="ChEBI" id="CHEBI:83144"/>
        <dbReference type="ChEBI" id="CHEBI:83145"/>
        <dbReference type="EC" id="2.1.3.15"/>
    </reaction>
</comment>
<dbReference type="AlphaFoldDB" id="A0AAD0QLK7"/>
<dbReference type="PANTHER" id="PTHR42853:SF3">
    <property type="entry name" value="ACETYL-COENZYME A CARBOXYLASE CARBOXYL TRANSFERASE SUBUNIT ALPHA, CHLOROPLASTIC"/>
    <property type="match status" value="1"/>
</dbReference>
<dbReference type="RefSeq" id="WP_115429025.1">
    <property type="nucleotide sequence ID" value="NZ_CP031367.1"/>
</dbReference>
<keyword evidence="10" id="KW-0963">Cytoplasm</keyword>
<feature type="domain" description="CoA carboxyltransferase C-terminal" evidence="11">
    <location>
        <begin position="36"/>
        <end position="286"/>
    </location>
</feature>
<dbReference type="GO" id="GO:0006633">
    <property type="term" value="P:fatty acid biosynthetic process"/>
    <property type="evidence" value="ECO:0007669"/>
    <property type="project" value="UniProtKB-KW"/>
</dbReference>
<keyword evidence="2 10" id="KW-0444">Lipid biosynthesis</keyword>
<keyword evidence="12" id="KW-0436">Ligase</keyword>
<dbReference type="Gene3D" id="3.90.226.10">
    <property type="entry name" value="2-enoyl-CoA Hydratase, Chain A, domain 1"/>
    <property type="match status" value="1"/>
</dbReference>
<dbReference type="InterPro" id="IPR001095">
    <property type="entry name" value="Acetyl_CoA_COase_a_su"/>
</dbReference>
<protein>
    <recommendedName>
        <fullName evidence="10">Acetyl-coenzyme A carboxylase carboxyl transferase subunit alpha</fullName>
        <shortName evidence="10">ACCase subunit alpha</shortName>
        <shortName evidence="10">Acetyl-CoA carboxylase carboxyltransferase subunit alpha</shortName>
        <ecNumber evidence="10">2.1.3.15</ecNumber>
    </recommendedName>
</protein>
<gene>
    <name evidence="10 12" type="primary">accA</name>
    <name evidence="12" type="ORF">ATR_1743</name>
    <name evidence="13" type="ORF">CRU87_03845</name>
</gene>
<dbReference type="GO" id="GO:0009317">
    <property type="term" value="C:acetyl-CoA carboxylase complex"/>
    <property type="evidence" value="ECO:0007669"/>
    <property type="project" value="InterPro"/>
</dbReference>
<dbReference type="PROSITE" id="PS50989">
    <property type="entry name" value="COA_CT_CTER"/>
    <property type="match status" value="1"/>
</dbReference>
<reference evidence="13 15" key="1">
    <citation type="submission" date="2017-10" db="EMBL/GenBank/DDBJ databases">
        <title>Genomics of the genus Arcobacter.</title>
        <authorList>
            <person name="Perez-Cataluna A."/>
            <person name="Figueras M.J."/>
        </authorList>
    </citation>
    <scope>NUCLEOTIDE SEQUENCE [LARGE SCALE GENOMIC DNA]</scope>
    <source>
        <strain evidence="13 15">LMG 25534</strain>
    </source>
</reference>
<dbReference type="EC" id="2.1.3.15" evidence="10"/>
<evidence type="ECO:0000259" key="11">
    <source>
        <dbReference type="PROSITE" id="PS50989"/>
    </source>
</evidence>
<organism evidence="12 14">
    <name type="scientific">Aliarcobacter trophiarum LMG 25534</name>
    <dbReference type="NCBI Taxonomy" id="1032241"/>
    <lineage>
        <taxon>Bacteria</taxon>
        <taxon>Pseudomonadati</taxon>
        <taxon>Campylobacterota</taxon>
        <taxon>Epsilonproteobacteria</taxon>
        <taxon>Campylobacterales</taxon>
        <taxon>Arcobacteraceae</taxon>
        <taxon>Aliarcobacter</taxon>
    </lineage>
</organism>
<keyword evidence="8 10" id="KW-0275">Fatty acid biosynthesis</keyword>
<dbReference type="SUPFAM" id="SSF52096">
    <property type="entry name" value="ClpP/crotonase"/>
    <property type="match status" value="1"/>
</dbReference>
<evidence type="ECO:0000256" key="1">
    <source>
        <dbReference type="ARBA" id="ARBA00004956"/>
    </source>
</evidence>
<dbReference type="KEGG" id="atp:ATR_1743"/>
<dbReference type="PANTHER" id="PTHR42853">
    <property type="entry name" value="ACETYL-COENZYME A CARBOXYLASE CARBOXYL TRANSFERASE SUBUNIT ALPHA"/>
    <property type="match status" value="1"/>
</dbReference>
<evidence type="ECO:0000313" key="15">
    <source>
        <dbReference type="Proteomes" id="UP000289132"/>
    </source>
</evidence>